<name>A0A840BN79_9RHOO</name>
<evidence type="ECO:0000313" key="2">
    <source>
        <dbReference type="Proteomes" id="UP000561045"/>
    </source>
</evidence>
<dbReference type="RefSeq" id="WP_183633143.1">
    <property type="nucleotide sequence ID" value="NZ_BAABLE010000011.1"/>
</dbReference>
<proteinExistence type="predicted"/>
<evidence type="ECO:0000313" key="1">
    <source>
        <dbReference type="EMBL" id="MBB4011927.1"/>
    </source>
</evidence>
<dbReference type="AlphaFoldDB" id="A0A840BN79"/>
<dbReference type="PANTHER" id="PTHR15108">
    <property type="entry name" value="N-ACYLGLUCOSAMINE-2-EPIMERASE"/>
    <property type="match status" value="1"/>
</dbReference>
<sequence>MAADLAGGDIWLRHVERDLLPFWSGRAALGHPIGNFPTFRCNDGSAYVPDAPCAELQSPPAWIRQEIGRDFVRMQARQTYAYGVAFNLTGDTRWLDLARAGARRTLALLDSEGGAPTWFEQGRGMPEPSARTAQDQSYAVVGIAMLYYLTRDPALEKALITHQHFVFARYWDEDWKMLRWVPKDGPATETAKQELVAQLDQLNAYMLLVVPYLPPAARAAWHADIRRVADTLVRQFHDPASGTFFGTLERGPESRRAGARHNDFGHTIKAYWMLMLAGRELGDVELERFGRDGGAAILDRAWDEKSGAWASGWRESGLDLSKSWWIFAELDQMNSFLAMEQPQRAERLKSSWRFWLEKMTAPGGGEIYGWVDAEGNPPPNSLRIHQWKSGYHSFEHALISYLTAQSLAGKRAVLHFALPQSAGEFRPYLLPGKAVSVRNTCGRQRVEFEIPVKK</sequence>
<dbReference type="InterPro" id="IPR012341">
    <property type="entry name" value="6hp_glycosidase-like_sf"/>
</dbReference>
<dbReference type="EMBL" id="JACIET010000001">
    <property type="protein sequence ID" value="MBB4011927.1"/>
    <property type="molecule type" value="Genomic_DNA"/>
</dbReference>
<dbReference type="Proteomes" id="UP000561045">
    <property type="component" value="Unassembled WGS sequence"/>
</dbReference>
<organism evidence="1 2">
    <name type="scientific">Niveibacterium umoris</name>
    <dbReference type="NCBI Taxonomy" id="1193620"/>
    <lineage>
        <taxon>Bacteria</taxon>
        <taxon>Pseudomonadati</taxon>
        <taxon>Pseudomonadota</taxon>
        <taxon>Betaproteobacteria</taxon>
        <taxon>Rhodocyclales</taxon>
        <taxon>Rhodocyclaceae</taxon>
        <taxon>Niveibacterium</taxon>
    </lineage>
</organism>
<accession>A0A840BN79</accession>
<comment type="caution">
    <text evidence="1">The sequence shown here is derived from an EMBL/GenBank/DDBJ whole genome shotgun (WGS) entry which is preliminary data.</text>
</comment>
<dbReference type="InterPro" id="IPR008928">
    <property type="entry name" value="6-hairpin_glycosidase_sf"/>
</dbReference>
<reference evidence="1 2" key="1">
    <citation type="submission" date="2020-08" db="EMBL/GenBank/DDBJ databases">
        <title>Genomic Encyclopedia of Type Strains, Phase IV (KMG-IV): sequencing the most valuable type-strain genomes for metagenomic binning, comparative biology and taxonomic classification.</title>
        <authorList>
            <person name="Goeker M."/>
        </authorList>
    </citation>
    <scope>NUCLEOTIDE SEQUENCE [LARGE SCALE GENOMIC DNA]</scope>
    <source>
        <strain evidence="1 2">DSM 106739</strain>
    </source>
</reference>
<dbReference type="SUPFAM" id="SSF48208">
    <property type="entry name" value="Six-hairpin glycosidases"/>
    <property type="match status" value="1"/>
</dbReference>
<gene>
    <name evidence="1" type="ORF">GGR36_001235</name>
</gene>
<protein>
    <submittedName>
        <fullName evidence="1">Mannose/cellobiose epimerase-like protein (N-acyl-D-glucosamine 2-epimerase family)</fullName>
    </submittedName>
</protein>
<dbReference type="Gene3D" id="1.50.10.10">
    <property type="match status" value="1"/>
</dbReference>
<keyword evidence="2" id="KW-1185">Reference proteome</keyword>
<dbReference type="GO" id="GO:0005975">
    <property type="term" value="P:carbohydrate metabolic process"/>
    <property type="evidence" value="ECO:0007669"/>
    <property type="project" value="InterPro"/>
</dbReference>